<comment type="caution">
    <text evidence="1">The sequence shown here is derived from an EMBL/GenBank/DDBJ whole genome shotgun (WGS) entry which is preliminary data.</text>
</comment>
<reference evidence="1 2" key="1">
    <citation type="submission" date="2018-07" db="EMBL/GenBank/DDBJ databases">
        <title>A high quality draft genome assembly of the barn swallow (H. rustica rustica).</title>
        <authorList>
            <person name="Formenti G."/>
            <person name="Chiara M."/>
            <person name="Poveda L."/>
            <person name="Francoijs K.-J."/>
            <person name="Bonisoli-Alquati A."/>
            <person name="Canova L."/>
            <person name="Gianfranceschi L."/>
            <person name="Horner D.S."/>
            <person name="Saino N."/>
        </authorList>
    </citation>
    <scope>NUCLEOTIDE SEQUENCE [LARGE SCALE GENOMIC DNA]</scope>
    <source>
        <strain evidence="1">Chelidonia</strain>
        <tissue evidence="1">Blood</tissue>
    </source>
</reference>
<organism evidence="1 2">
    <name type="scientific">Hirundo rustica rustica</name>
    <dbReference type="NCBI Taxonomy" id="333673"/>
    <lineage>
        <taxon>Eukaryota</taxon>
        <taxon>Metazoa</taxon>
        <taxon>Chordata</taxon>
        <taxon>Craniata</taxon>
        <taxon>Vertebrata</taxon>
        <taxon>Euteleostomi</taxon>
        <taxon>Archelosauria</taxon>
        <taxon>Archosauria</taxon>
        <taxon>Dinosauria</taxon>
        <taxon>Saurischia</taxon>
        <taxon>Theropoda</taxon>
        <taxon>Coelurosauria</taxon>
        <taxon>Aves</taxon>
        <taxon>Neognathae</taxon>
        <taxon>Neoaves</taxon>
        <taxon>Telluraves</taxon>
        <taxon>Australaves</taxon>
        <taxon>Passeriformes</taxon>
        <taxon>Sylvioidea</taxon>
        <taxon>Hirundinidae</taxon>
        <taxon>Hirundo</taxon>
    </lineage>
</organism>
<keyword evidence="2" id="KW-1185">Reference proteome</keyword>
<dbReference type="AlphaFoldDB" id="A0A3M0KKJ2"/>
<gene>
    <name evidence="1" type="ORF">DUI87_11579</name>
</gene>
<evidence type="ECO:0000313" key="2">
    <source>
        <dbReference type="Proteomes" id="UP000269221"/>
    </source>
</evidence>
<protein>
    <submittedName>
        <fullName evidence="1">Uncharacterized protein</fullName>
    </submittedName>
</protein>
<proteinExistence type="predicted"/>
<dbReference type="Proteomes" id="UP000269221">
    <property type="component" value="Unassembled WGS sequence"/>
</dbReference>
<evidence type="ECO:0000313" key="1">
    <source>
        <dbReference type="EMBL" id="RMC11460.1"/>
    </source>
</evidence>
<dbReference type="EMBL" id="QRBI01000108">
    <property type="protein sequence ID" value="RMC11460.1"/>
    <property type="molecule type" value="Genomic_DNA"/>
</dbReference>
<accession>A0A3M0KKJ2</accession>
<name>A0A3M0KKJ2_HIRRU</name>
<sequence>MDPAEAVLQEKALKFMDDSSEVYCSSALLQLFLQASIKTLQVFLLTRKYSYNLTDLKIRIYVETIKGPSVRGHMLVLD</sequence>